<dbReference type="HOGENOM" id="CLU_1855937_0_0_1"/>
<reference evidence="1 2" key="1">
    <citation type="journal article" date="2015" name="Mol. Plant Microbe Interact.">
        <title>Genome, transcriptome, and functional analyses of Penicillium expansum provide new insights into secondary metabolism and pathogenicity.</title>
        <authorList>
            <person name="Ballester A.R."/>
            <person name="Marcet-Houben M."/>
            <person name="Levin E."/>
            <person name="Sela N."/>
            <person name="Selma-Lazaro C."/>
            <person name="Carmona L."/>
            <person name="Wisniewski M."/>
            <person name="Droby S."/>
            <person name="Gonzalez-Candelas L."/>
            <person name="Gabaldon T."/>
        </authorList>
    </citation>
    <scope>NUCLEOTIDE SEQUENCE [LARGE SCALE GENOMIC DNA]</scope>
    <source>
        <strain evidence="1 2">MD-8</strain>
    </source>
</reference>
<dbReference type="Proteomes" id="UP000030143">
    <property type="component" value="Unassembled WGS sequence"/>
</dbReference>
<keyword evidence="2" id="KW-1185">Reference proteome</keyword>
<evidence type="ECO:0000313" key="1">
    <source>
        <dbReference type="EMBL" id="KGO60947.1"/>
    </source>
</evidence>
<dbReference type="GeneID" id="27682653"/>
<organism evidence="1 2">
    <name type="scientific">Penicillium expansum</name>
    <name type="common">Blue mold rot fungus</name>
    <dbReference type="NCBI Taxonomy" id="27334"/>
    <lineage>
        <taxon>Eukaryota</taxon>
        <taxon>Fungi</taxon>
        <taxon>Dikarya</taxon>
        <taxon>Ascomycota</taxon>
        <taxon>Pezizomycotina</taxon>
        <taxon>Eurotiomycetes</taxon>
        <taxon>Eurotiomycetidae</taxon>
        <taxon>Eurotiales</taxon>
        <taxon>Aspergillaceae</taxon>
        <taxon>Penicillium</taxon>
    </lineage>
</organism>
<proteinExistence type="predicted"/>
<dbReference type="RefSeq" id="XP_016601931.1">
    <property type="nucleotide sequence ID" value="XM_016747233.1"/>
</dbReference>
<dbReference type="AlphaFoldDB" id="A0A0A2JZP6"/>
<protein>
    <submittedName>
        <fullName evidence="1">Uncharacterized protein</fullName>
    </submittedName>
</protein>
<sequence length="139" mass="16101">MSLSAVAPSPDNVSIWEQAYHDAWRHFQTCIVGVLDRLACYNPSIQDRQTTIERLGQLTVEVDNIRIAGQAMFEHVPGCQTVREGTLTYFADDFIEDCLELHFKLNMLSWRLMNRPHSDRTVYNRLLMLLDSTMDRVPE</sequence>
<name>A0A0A2JZP6_PENEN</name>
<accession>A0A0A2JZP6</accession>
<gene>
    <name evidence="1" type="ORF">PEX2_099630</name>
</gene>
<dbReference type="EMBL" id="JQFZ01000060">
    <property type="protein sequence ID" value="KGO60947.1"/>
    <property type="molecule type" value="Genomic_DNA"/>
</dbReference>
<evidence type="ECO:0000313" key="2">
    <source>
        <dbReference type="Proteomes" id="UP000030143"/>
    </source>
</evidence>
<comment type="caution">
    <text evidence="1">The sequence shown here is derived from an EMBL/GenBank/DDBJ whole genome shotgun (WGS) entry which is preliminary data.</text>
</comment>
<dbReference type="VEuPathDB" id="FungiDB:PEXP_091950"/>